<dbReference type="CDD" id="cd01392">
    <property type="entry name" value="HTH_LacI"/>
    <property type="match status" value="1"/>
</dbReference>
<dbReference type="InterPro" id="IPR000843">
    <property type="entry name" value="HTH_LacI"/>
</dbReference>
<comment type="caution">
    <text evidence="5">The sequence shown here is derived from an EMBL/GenBank/DDBJ whole genome shotgun (WGS) entry which is preliminary data.</text>
</comment>
<evidence type="ECO:0000313" key="5">
    <source>
        <dbReference type="EMBL" id="MBB3154305.1"/>
    </source>
</evidence>
<dbReference type="Gene3D" id="3.40.50.2300">
    <property type="match status" value="2"/>
</dbReference>
<dbReference type="GO" id="GO:0003700">
    <property type="term" value="F:DNA-binding transcription factor activity"/>
    <property type="evidence" value="ECO:0007669"/>
    <property type="project" value="TreeGrafter"/>
</dbReference>
<evidence type="ECO:0000256" key="1">
    <source>
        <dbReference type="ARBA" id="ARBA00023015"/>
    </source>
</evidence>
<dbReference type="Gene3D" id="1.10.260.40">
    <property type="entry name" value="lambda repressor-like DNA-binding domains"/>
    <property type="match status" value="1"/>
</dbReference>
<dbReference type="SUPFAM" id="SSF53822">
    <property type="entry name" value="Periplasmic binding protein-like I"/>
    <property type="match status" value="1"/>
</dbReference>
<dbReference type="RefSeq" id="WP_183567505.1">
    <property type="nucleotide sequence ID" value="NZ_CBCSLB010000016.1"/>
</dbReference>
<evidence type="ECO:0000256" key="3">
    <source>
        <dbReference type="ARBA" id="ARBA00023163"/>
    </source>
</evidence>
<evidence type="ECO:0000259" key="4">
    <source>
        <dbReference type="PROSITE" id="PS50932"/>
    </source>
</evidence>
<feature type="domain" description="HTH lacI-type" evidence="4">
    <location>
        <begin position="5"/>
        <end position="59"/>
    </location>
</feature>
<keyword evidence="3" id="KW-0804">Transcription</keyword>
<dbReference type="SMART" id="SM00354">
    <property type="entry name" value="HTH_LACI"/>
    <property type="match status" value="1"/>
</dbReference>
<sequence length="348" mass="38670">MTKEINSTEIAKLAGVSRSTVSRVINNYANVPEHTKQKVMQVIQQYNYYPNLSAQVLAGKRTRTIGLFMIDSGRVSGDSISSLLLARIIESASSQGYYVLTHIVRDVSEKEEIRTIKESFYQRRIDGGIFIGAANQEPLIEELIEEGFIVAIVDQHLPGREMPNRLVFNFDNETGVGQAVDYLVSLGHRQIGIINGDMNRYSGPSKLHGFQRAMARHKLEMNPEWMLPGDFNESSGYKAIKDFLKVDRELPSALFAANDSVAFGAIRALKEAGFRVPQHISVIGFDDHFRSEHHRPALTTIRIDFAGMMDQLTKTLIAAIEHGSTSTKQATAGTALVVRESCQSIAID</sequence>
<organism evidence="5 6">
    <name type="scientific">Paenibacillus endophyticus</name>
    <dbReference type="NCBI Taxonomy" id="1294268"/>
    <lineage>
        <taxon>Bacteria</taxon>
        <taxon>Bacillati</taxon>
        <taxon>Bacillota</taxon>
        <taxon>Bacilli</taxon>
        <taxon>Bacillales</taxon>
        <taxon>Paenibacillaceae</taxon>
        <taxon>Paenibacillus</taxon>
    </lineage>
</organism>
<keyword evidence="2" id="KW-0238">DNA-binding</keyword>
<dbReference type="PANTHER" id="PTHR30146:SF109">
    <property type="entry name" value="HTH-TYPE TRANSCRIPTIONAL REGULATOR GALS"/>
    <property type="match status" value="1"/>
</dbReference>
<gene>
    <name evidence="5" type="ORF">FHS16_004387</name>
</gene>
<dbReference type="EMBL" id="JACHXW010000015">
    <property type="protein sequence ID" value="MBB3154305.1"/>
    <property type="molecule type" value="Genomic_DNA"/>
</dbReference>
<dbReference type="GO" id="GO:0000976">
    <property type="term" value="F:transcription cis-regulatory region binding"/>
    <property type="evidence" value="ECO:0007669"/>
    <property type="project" value="TreeGrafter"/>
</dbReference>
<keyword evidence="1" id="KW-0805">Transcription regulation</keyword>
<dbReference type="Proteomes" id="UP000518605">
    <property type="component" value="Unassembled WGS sequence"/>
</dbReference>
<evidence type="ECO:0000256" key="2">
    <source>
        <dbReference type="ARBA" id="ARBA00023125"/>
    </source>
</evidence>
<dbReference type="InterPro" id="IPR046335">
    <property type="entry name" value="LacI/GalR-like_sensor"/>
</dbReference>
<dbReference type="PROSITE" id="PS50932">
    <property type="entry name" value="HTH_LACI_2"/>
    <property type="match status" value="1"/>
</dbReference>
<proteinExistence type="predicted"/>
<keyword evidence="6" id="KW-1185">Reference proteome</keyword>
<protein>
    <submittedName>
        <fullName evidence="5">LacI family transcriptional regulator</fullName>
    </submittedName>
</protein>
<dbReference type="Pfam" id="PF00356">
    <property type="entry name" value="LacI"/>
    <property type="match status" value="1"/>
</dbReference>
<name>A0A7W5CBM5_9BACL</name>
<dbReference type="InterPro" id="IPR028082">
    <property type="entry name" value="Peripla_BP_I"/>
</dbReference>
<accession>A0A7W5CBM5</accession>
<dbReference type="Pfam" id="PF13377">
    <property type="entry name" value="Peripla_BP_3"/>
    <property type="match status" value="1"/>
</dbReference>
<dbReference type="AlphaFoldDB" id="A0A7W5CBM5"/>
<dbReference type="SUPFAM" id="SSF47413">
    <property type="entry name" value="lambda repressor-like DNA-binding domains"/>
    <property type="match status" value="1"/>
</dbReference>
<dbReference type="PANTHER" id="PTHR30146">
    <property type="entry name" value="LACI-RELATED TRANSCRIPTIONAL REPRESSOR"/>
    <property type="match status" value="1"/>
</dbReference>
<dbReference type="CDD" id="cd06267">
    <property type="entry name" value="PBP1_LacI_sugar_binding-like"/>
    <property type="match status" value="1"/>
</dbReference>
<reference evidence="5 6" key="1">
    <citation type="submission" date="2020-08" db="EMBL/GenBank/DDBJ databases">
        <title>Genomic Encyclopedia of Type Strains, Phase III (KMG-III): the genomes of soil and plant-associated and newly described type strains.</title>
        <authorList>
            <person name="Whitman W."/>
        </authorList>
    </citation>
    <scope>NUCLEOTIDE SEQUENCE [LARGE SCALE GENOMIC DNA]</scope>
    <source>
        <strain evidence="5 6">CECT 8234</strain>
    </source>
</reference>
<evidence type="ECO:0000313" key="6">
    <source>
        <dbReference type="Proteomes" id="UP000518605"/>
    </source>
</evidence>
<dbReference type="InterPro" id="IPR010982">
    <property type="entry name" value="Lambda_DNA-bd_dom_sf"/>
</dbReference>